<dbReference type="SUPFAM" id="SSF50630">
    <property type="entry name" value="Acid proteases"/>
    <property type="match status" value="1"/>
</dbReference>
<dbReference type="InterPro" id="IPR033121">
    <property type="entry name" value="PEPTIDASE_A1"/>
</dbReference>
<feature type="active site" evidence="5">
    <location>
        <position position="114"/>
    </location>
</feature>
<organism evidence="8 9">
    <name type="scientific">Tieghemostelium lacteum</name>
    <name type="common">Slime mold</name>
    <name type="synonym">Dictyostelium lacteum</name>
    <dbReference type="NCBI Taxonomy" id="361077"/>
    <lineage>
        <taxon>Eukaryota</taxon>
        <taxon>Amoebozoa</taxon>
        <taxon>Evosea</taxon>
        <taxon>Eumycetozoa</taxon>
        <taxon>Dictyostelia</taxon>
        <taxon>Dictyosteliales</taxon>
        <taxon>Raperosteliaceae</taxon>
        <taxon>Tieghemostelium</taxon>
    </lineage>
</organism>
<reference evidence="8 9" key="1">
    <citation type="submission" date="2015-12" db="EMBL/GenBank/DDBJ databases">
        <title>Dictyostelia acquired genes for synthesis and detection of signals that induce cell-type specialization by lateral gene transfer from prokaryotes.</title>
        <authorList>
            <person name="Gloeckner G."/>
            <person name="Schaap P."/>
        </authorList>
    </citation>
    <scope>NUCLEOTIDE SEQUENCE [LARGE SCALE GENOMIC DNA]</scope>
    <source>
        <strain evidence="8 9">TK</strain>
    </source>
</reference>
<dbReference type="PROSITE" id="PS51767">
    <property type="entry name" value="PEPTIDASE_A1"/>
    <property type="match status" value="1"/>
</dbReference>
<dbReference type="GO" id="GO:0004190">
    <property type="term" value="F:aspartic-type endopeptidase activity"/>
    <property type="evidence" value="ECO:0007669"/>
    <property type="project" value="InterPro"/>
</dbReference>
<dbReference type="FunCoup" id="A0A151Z3R4">
    <property type="interactions" value="2"/>
</dbReference>
<protein>
    <submittedName>
        <fullName evidence="8">Putative aspartyl protease</fullName>
    </submittedName>
</protein>
<evidence type="ECO:0000256" key="5">
    <source>
        <dbReference type="PIRSR" id="PIRSR601461-1"/>
    </source>
</evidence>
<keyword evidence="3 6" id="KW-0732">Signal</keyword>
<dbReference type="Pfam" id="PF00026">
    <property type="entry name" value="Asp"/>
    <property type="match status" value="1"/>
</dbReference>
<dbReference type="InterPro" id="IPR001461">
    <property type="entry name" value="Aspartic_peptidase_A1"/>
</dbReference>
<keyword evidence="2 8" id="KW-0645">Protease</keyword>
<dbReference type="PANTHER" id="PTHR13683:SF375">
    <property type="entry name" value="PEPTIDASE A1 DOMAIN-CONTAINING PROTEIN"/>
    <property type="match status" value="1"/>
</dbReference>
<dbReference type="Proteomes" id="UP000076078">
    <property type="component" value="Unassembled WGS sequence"/>
</dbReference>
<comment type="caution">
    <text evidence="8">The sequence shown here is derived from an EMBL/GenBank/DDBJ whole genome shotgun (WGS) entry which is preliminary data.</text>
</comment>
<dbReference type="InParanoid" id="A0A151Z3R4"/>
<dbReference type="Gene3D" id="2.40.70.10">
    <property type="entry name" value="Acid Proteases"/>
    <property type="match status" value="2"/>
</dbReference>
<dbReference type="PANTHER" id="PTHR13683">
    <property type="entry name" value="ASPARTYL PROTEASES"/>
    <property type="match status" value="1"/>
</dbReference>
<feature type="chain" id="PRO_5007592832" evidence="6">
    <location>
        <begin position="23"/>
        <end position="500"/>
    </location>
</feature>
<evidence type="ECO:0000313" key="9">
    <source>
        <dbReference type="Proteomes" id="UP000076078"/>
    </source>
</evidence>
<dbReference type="EMBL" id="LODT01000051">
    <property type="protein sequence ID" value="KYQ88599.1"/>
    <property type="molecule type" value="Genomic_DNA"/>
</dbReference>
<evidence type="ECO:0000256" key="6">
    <source>
        <dbReference type="SAM" id="SignalP"/>
    </source>
</evidence>
<dbReference type="STRING" id="361077.A0A151Z3R4"/>
<dbReference type="InterPro" id="IPR021109">
    <property type="entry name" value="Peptidase_aspartic_dom_sf"/>
</dbReference>
<name>A0A151Z3R4_TIELA</name>
<dbReference type="InterPro" id="IPR034164">
    <property type="entry name" value="Pepsin-like_dom"/>
</dbReference>
<keyword evidence="4" id="KW-0378">Hydrolase</keyword>
<evidence type="ECO:0000259" key="7">
    <source>
        <dbReference type="PROSITE" id="PS51767"/>
    </source>
</evidence>
<keyword evidence="9" id="KW-1185">Reference proteome</keyword>
<proteinExistence type="inferred from homology"/>
<dbReference type="GO" id="GO:0006508">
    <property type="term" value="P:proteolysis"/>
    <property type="evidence" value="ECO:0007669"/>
    <property type="project" value="UniProtKB-KW"/>
</dbReference>
<evidence type="ECO:0000256" key="4">
    <source>
        <dbReference type="ARBA" id="ARBA00022801"/>
    </source>
</evidence>
<evidence type="ECO:0000256" key="2">
    <source>
        <dbReference type="ARBA" id="ARBA00022670"/>
    </source>
</evidence>
<evidence type="ECO:0000313" key="8">
    <source>
        <dbReference type="EMBL" id="KYQ88599.1"/>
    </source>
</evidence>
<feature type="active site" evidence="5">
    <location>
        <position position="316"/>
    </location>
</feature>
<sequence>MNTILKVILVLFLILPIQQINANQSKQYNDLPLTVSNKRLFVAEDVHKDFIKIAKRNSGSLKTEDQDDNELPLTNKFLKRNILETNQEERIFGDMLQINANVTINGQSFIVQVDTGSSLMAIPMIGCNACAGRKNVYDPKLSNSSTLLNCGHDKCRGSGSAPPQCKKHANPNCDFQILYGDGSRVSGHVFTDTVTLSGLSGKASFGANIIEQGQFEYPRADGIIGFSRSTNPKSIPTVFHTLVQENGIPNVFGIYLDQEGGGSLSLGELNPALYKGDILYTPLADVDTLFYTVAAKGFKIANETVDPDLLGTIIIDSGSTALSFSNEAHNSFIRHLKTHYCHIPGVCSRPNVIEGGHCYKDGSLVEKFPNIEFELDGGIKIVIPPTNYLAKTHFEKGVFGYCFLIDKNEAGSSIFGDVFMRGFYTVFDNENDRIGFAVGNSTSTQFKEVGNMVSGVEATVTDEERVQSSSSDSLILLKPLSSISSVIILTVVYLTLTLYP</sequence>
<dbReference type="AlphaFoldDB" id="A0A151Z3R4"/>
<dbReference type="CDD" id="cd05471">
    <property type="entry name" value="pepsin_like"/>
    <property type="match status" value="1"/>
</dbReference>
<accession>A0A151Z3R4</accession>
<feature type="signal peptide" evidence="6">
    <location>
        <begin position="1"/>
        <end position="22"/>
    </location>
</feature>
<feature type="domain" description="Peptidase A1" evidence="7">
    <location>
        <begin position="98"/>
        <end position="437"/>
    </location>
</feature>
<dbReference type="PRINTS" id="PR00792">
    <property type="entry name" value="PEPSIN"/>
</dbReference>
<dbReference type="OMA" id="IGWTEYD"/>
<evidence type="ECO:0000256" key="3">
    <source>
        <dbReference type="ARBA" id="ARBA00022729"/>
    </source>
</evidence>
<dbReference type="OrthoDB" id="2747330at2759"/>
<gene>
    <name evidence="8" type="ORF">DLAC_11340</name>
</gene>
<evidence type="ECO:0000256" key="1">
    <source>
        <dbReference type="ARBA" id="ARBA00007447"/>
    </source>
</evidence>
<comment type="similarity">
    <text evidence="1">Belongs to the peptidase A1 family.</text>
</comment>